<dbReference type="SUPFAM" id="SSF52047">
    <property type="entry name" value="RNI-like"/>
    <property type="match status" value="1"/>
</dbReference>
<protein>
    <recommendedName>
        <fullName evidence="3">F-box domain-containing protein</fullName>
    </recommendedName>
</protein>
<dbReference type="AlphaFoldDB" id="A0A226DIC7"/>
<name>A0A226DIC7_FOLCA</name>
<evidence type="ECO:0008006" key="3">
    <source>
        <dbReference type="Google" id="ProtNLM"/>
    </source>
</evidence>
<evidence type="ECO:0000313" key="2">
    <source>
        <dbReference type="Proteomes" id="UP000198287"/>
    </source>
</evidence>
<gene>
    <name evidence="1" type="ORF">Fcan01_20180</name>
</gene>
<reference evidence="1 2" key="1">
    <citation type="submission" date="2015-12" db="EMBL/GenBank/DDBJ databases">
        <title>The genome of Folsomia candida.</title>
        <authorList>
            <person name="Faddeeva A."/>
            <person name="Derks M.F."/>
            <person name="Anvar Y."/>
            <person name="Smit S."/>
            <person name="Van Straalen N."/>
            <person name="Roelofs D."/>
        </authorList>
    </citation>
    <scope>NUCLEOTIDE SEQUENCE [LARGE SCALE GENOMIC DNA]</scope>
    <source>
        <strain evidence="1 2">VU population</strain>
        <tissue evidence="1">Whole body</tissue>
    </source>
</reference>
<accession>A0A226DIC7</accession>
<proteinExistence type="predicted"/>
<keyword evidence="2" id="KW-1185">Reference proteome</keyword>
<evidence type="ECO:0000313" key="1">
    <source>
        <dbReference type="EMBL" id="OXA45295.1"/>
    </source>
</evidence>
<dbReference type="EMBL" id="LNIX01000018">
    <property type="protein sequence ID" value="OXA45295.1"/>
    <property type="molecule type" value="Genomic_DNA"/>
</dbReference>
<organism evidence="1 2">
    <name type="scientific">Folsomia candida</name>
    <name type="common">Springtail</name>
    <dbReference type="NCBI Taxonomy" id="158441"/>
    <lineage>
        <taxon>Eukaryota</taxon>
        <taxon>Metazoa</taxon>
        <taxon>Ecdysozoa</taxon>
        <taxon>Arthropoda</taxon>
        <taxon>Hexapoda</taxon>
        <taxon>Collembola</taxon>
        <taxon>Entomobryomorpha</taxon>
        <taxon>Isotomoidea</taxon>
        <taxon>Isotomidae</taxon>
        <taxon>Proisotominae</taxon>
        <taxon>Folsomia</taxon>
    </lineage>
</organism>
<dbReference type="Proteomes" id="UP000198287">
    <property type="component" value="Unassembled WGS sequence"/>
</dbReference>
<sequence>MKEELQISQMRQAIQNPIILQCIFQNKSVPGKTLRLVCHLWNEIVLSLPQPKLTLRFSPLPSRNWWLSTHSDCSTDIPFKSFCENMEPKLARCIGEDPCLSNRCPAHQKICTAETKLLYVSEHFSPTVVDLTVTFAGEDVIPTLYKILKNYCPNLKRLKICVQRTTHDPLRLGSPDALVPFSLRPKLTSVEIHDFLENSRFLEMTQLILNSASKLTRLIYRGKYFPDLSQHLALKSITLDMDKLTTKNSPTGSGVHGLNKMLDQVKDRLEFLHILGTHENEESPLVDFHLPRMKNLKEFRNNLLDLFNCGDRLQDICSARIPTLETLEIFKWEDSLDDLLQNIKEEKGLFSGVKNLHLSYVDNPESIIGLRTAFPSLEVLSIQQLHLDDVITEVGPHLRACASLGLKYLDLGLANHHRQLSKFLQGFSNCGKLVPGLQNLEMRLVSVYDDLKRVADGTRLIKQFLLKMRGLEDVTISGILVMARRNMEMDDVLH</sequence>
<comment type="caution">
    <text evidence="1">The sequence shown here is derived from an EMBL/GenBank/DDBJ whole genome shotgun (WGS) entry which is preliminary data.</text>
</comment>